<protein>
    <submittedName>
        <fullName evidence="1">Uncharacterized protein</fullName>
    </submittedName>
</protein>
<reference evidence="1" key="1">
    <citation type="submission" date="2018-06" db="EMBL/GenBank/DDBJ databases">
        <authorList>
            <person name="Zhirakovskaya E."/>
        </authorList>
    </citation>
    <scope>NUCLEOTIDE SEQUENCE</scope>
</reference>
<evidence type="ECO:0000313" key="1">
    <source>
        <dbReference type="EMBL" id="VAW29626.1"/>
    </source>
</evidence>
<dbReference type="AlphaFoldDB" id="A0A3B0VCC2"/>
<gene>
    <name evidence="1" type="ORF">MNBD_BACTEROID07-489</name>
</gene>
<accession>A0A3B0VCC2</accession>
<proteinExistence type="predicted"/>
<sequence length="158" mass="18737">NNFEVSLHYETLATFAKKHHLFRKSDINDKIIETCRATLSDEIKRFEQTYFKIHSICSHGDKRNRVLDVPNHVIVNQGLKAKRRILFETYDSNILSEFDAYISDSSVYSDFEWKHAGSPYKIIDKQKQTICLLTHPIHWNQSFLKNIRMLFAIYLDNR</sequence>
<feature type="non-terminal residue" evidence="1">
    <location>
        <position position="1"/>
    </location>
</feature>
<organism evidence="1">
    <name type="scientific">hydrothermal vent metagenome</name>
    <dbReference type="NCBI Taxonomy" id="652676"/>
    <lineage>
        <taxon>unclassified sequences</taxon>
        <taxon>metagenomes</taxon>
        <taxon>ecological metagenomes</taxon>
    </lineage>
</organism>
<dbReference type="EMBL" id="UOET01000389">
    <property type="protein sequence ID" value="VAW29626.1"/>
    <property type="molecule type" value="Genomic_DNA"/>
</dbReference>
<name>A0A3B0VCC2_9ZZZZ</name>